<sequence length="158" mass="19286">MDNFNKNIDMYPIKSQWLFGINKIARQLDQIKSRELRNKVIENFINTNHEYFHNYINRDEAYLWDMIKNELIHKSQQVSLDYINKNFSQLKDVFIQWDFDILKIGKEYVFEADFHTIILNINKFPKDLYIFDESVNWMIIQTHECLNINGDNWMIIQL</sequence>
<reference evidence="1 2" key="1">
    <citation type="submission" date="2021-03" db="EMBL/GenBank/DDBJ databases">
        <title>Genomic Encyclopedia of Type Strains, Phase IV (KMG-IV): sequencing the most valuable type-strain genomes for metagenomic binning, comparative biology and taxonomic classification.</title>
        <authorList>
            <person name="Goeker M."/>
        </authorList>
    </citation>
    <scope>NUCLEOTIDE SEQUENCE [LARGE SCALE GENOMIC DNA]</scope>
    <source>
        <strain evidence="1 2">DSM 26048</strain>
    </source>
</reference>
<proteinExistence type="predicted"/>
<accession>A0ABS4J297</accession>
<keyword evidence="2" id="KW-1185">Reference proteome</keyword>
<evidence type="ECO:0000313" key="2">
    <source>
        <dbReference type="Proteomes" id="UP001519287"/>
    </source>
</evidence>
<protein>
    <submittedName>
        <fullName evidence="1">Uncharacterized protein</fullName>
    </submittedName>
</protein>
<evidence type="ECO:0000313" key="1">
    <source>
        <dbReference type="EMBL" id="MBP1993930.1"/>
    </source>
</evidence>
<dbReference type="EMBL" id="JAGGLB010000022">
    <property type="protein sequence ID" value="MBP1993930.1"/>
    <property type="molecule type" value="Genomic_DNA"/>
</dbReference>
<dbReference type="Proteomes" id="UP001519287">
    <property type="component" value="Unassembled WGS sequence"/>
</dbReference>
<organism evidence="1 2">
    <name type="scientific">Paenibacillus eucommiae</name>
    <dbReference type="NCBI Taxonomy" id="1355755"/>
    <lineage>
        <taxon>Bacteria</taxon>
        <taxon>Bacillati</taxon>
        <taxon>Bacillota</taxon>
        <taxon>Bacilli</taxon>
        <taxon>Bacillales</taxon>
        <taxon>Paenibacillaceae</taxon>
        <taxon>Paenibacillus</taxon>
    </lineage>
</organism>
<dbReference type="RefSeq" id="WP_209975799.1">
    <property type="nucleotide sequence ID" value="NZ_JAGGLB010000022.1"/>
</dbReference>
<comment type="caution">
    <text evidence="1">The sequence shown here is derived from an EMBL/GenBank/DDBJ whole genome shotgun (WGS) entry which is preliminary data.</text>
</comment>
<gene>
    <name evidence="1" type="ORF">J2Z66_005556</name>
</gene>
<name>A0ABS4J297_9BACL</name>